<gene>
    <name evidence="8" type="ORF">AJ80_00725</name>
</gene>
<keyword evidence="5 7" id="KW-0472">Membrane</keyword>
<evidence type="ECO:0000256" key="3">
    <source>
        <dbReference type="ARBA" id="ARBA00022692"/>
    </source>
</evidence>
<dbReference type="AlphaFoldDB" id="A0A2B7Z1L4"/>
<feature type="transmembrane region" description="Helical" evidence="7">
    <location>
        <begin position="390"/>
        <end position="408"/>
    </location>
</feature>
<feature type="transmembrane region" description="Helical" evidence="7">
    <location>
        <begin position="88"/>
        <end position="110"/>
    </location>
</feature>
<evidence type="ECO:0000256" key="7">
    <source>
        <dbReference type="SAM" id="Phobius"/>
    </source>
</evidence>
<dbReference type="EMBL" id="PDNA01000006">
    <property type="protein sequence ID" value="PGH27485.1"/>
    <property type="molecule type" value="Genomic_DNA"/>
</dbReference>
<name>A0A2B7Z1L4_POLH7</name>
<comment type="similarity">
    <text evidence="2">Belongs to the major facilitator superfamily. Proton-dependent oligopeptide transporter (POT/PTR) (TC 2.A.17) family.</text>
</comment>
<comment type="caution">
    <text evidence="8">The sequence shown here is derived from an EMBL/GenBank/DDBJ whole genome shotgun (WGS) entry which is preliminary data.</text>
</comment>
<feature type="transmembrane region" description="Helical" evidence="7">
    <location>
        <begin position="357"/>
        <end position="378"/>
    </location>
</feature>
<dbReference type="Pfam" id="PF00854">
    <property type="entry name" value="PTR2"/>
    <property type="match status" value="1"/>
</dbReference>
<dbReference type="GO" id="GO:0016020">
    <property type="term" value="C:membrane"/>
    <property type="evidence" value="ECO:0007669"/>
    <property type="project" value="UniProtKB-SubCell"/>
</dbReference>
<dbReference type="Proteomes" id="UP000224634">
    <property type="component" value="Unassembled WGS sequence"/>
</dbReference>
<protein>
    <recommendedName>
        <fullName evidence="10">Major facilitator superfamily (MFS) profile domain-containing protein</fullName>
    </recommendedName>
</protein>
<dbReference type="Gene3D" id="1.20.1250.20">
    <property type="entry name" value="MFS general substrate transporter like domains"/>
    <property type="match status" value="1"/>
</dbReference>
<sequence>MDAEKERSGLPGLVTESASEPPPRDATSDEIEKLPHVIDHVPLPAWTAALIGAAERFGYYSIVAIWQNYMQNKRGLHPVPGALGLGQWTATAISNGFYVFLFLSPTFFAVVSDSWLGRYKTLLIGLCLSLCGSLIMFATSMPAALNNGAGVPGLAAAMILIGLGVGATKATISPFIAGDQYPQKKPQLVRQKNGDLAIVDGARTLQFLYNAFYWFTNIASLSSIPATFLEREFDFWSAYLMASGSLLLASVMLLIFNSRLVKIVPRENKLPKAFKVLSMAARHGFKLDHAKEAYQMQNHGIGVPWSDDFVDELKRGLIACRVIFSFAFFYLAITQMFNNLISQAGQMNLHGVPNDMIQAMAGVACVVFGPIIQALYNFLAQRRLSFGPMARITVAFLICGGGMAYAAGLQKLIYSTGPCYYAPLSCPASNGGQLPNDVNVWTQLPIYVALAIAEIFGLVTASEYSYSKAPRGMRSVVQAMVQLSACLGALMGMAISPAARDPFLVILYAVVAGVLGLCAVLFWWRFHKYDKIDHELSNLMDDVVSDSEGSK</sequence>
<evidence type="ECO:0000313" key="9">
    <source>
        <dbReference type="Proteomes" id="UP000224634"/>
    </source>
</evidence>
<dbReference type="OrthoDB" id="8904098at2759"/>
<keyword evidence="9" id="KW-1185">Reference proteome</keyword>
<keyword evidence="3 7" id="KW-0812">Transmembrane</keyword>
<evidence type="ECO:0000256" key="6">
    <source>
        <dbReference type="SAM" id="MobiDB-lite"/>
    </source>
</evidence>
<evidence type="ECO:0008006" key="10">
    <source>
        <dbReference type="Google" id="ProtNLM"/>
    </source>
</evidence>
<feature type="transmembrane region" description="Helical" evidence="7">
    <location>
        <begin position="444"/>
        <end position="464"/>
    </location>
</feature>
<keyword evidence="4 7" id="KW-1133">Transmembrane helix</keyword>
<feature type="transmembrane region" description="Helical" evidence="7">
    <location>
        <begin position="505"/>
        <end position="524"/>
    </location>
</feature>
<dbReference type="InterPro" id="IPR000109">
    <property type="entry name" value="POT_fam"/>
</dbReference>
<evidence type="ECO:0000313" key="8">
    <source>
        <dbReference type="EMBL" id="PGH27485.1"/>
    </source>
</evidence>
<evidence type="ECO:0000256" key="2">
    <source>
        <dbReference type="ARBA" id="ARBA00005982"/>
    </source>
</evidence>
<dbReference type="GO" id="GO:0022857">
    <property type="term" value="F:transmembrane transporter activity"/>
    <property type="evidence" value="ECO:0007669"/>
    <property type="project" value="InterPro"/>
</dbReference>
<comment type="subcellular location">
    <subcellularLocation>
        <location evidence="1">Membrane</location>
        <topology evidence="1">Multi-pass membrane protein</topology>
    </subcellularLocation>
</comment>
<feature type="transmembrane region" description="Helical" evidence="7">
    <location>
        <begin position="476"/>
        <end position="499"/>
    </location>
</feature>
<dbReference type="InterPro" id="IPR036259">
    <property type="entry name" value="MFS_trans_sf"/>
</dbReference>
<dbReference type="PANTHER" id="PTHR11654">
    <property type="entry name" value="OLIGOPEPTIDE TRANSPORTER-RELATED"/>
    <property type="match status" value="1"/>
</dbReference>
<reference evidence="8 9" key="1">
    <citation type="submission" date="2017-10" db="EMBL/GenBank/DDBJ databases">
        <title>Comparative genomics in systemic dimorphic fungi from Ajellomycetaceae.</title>
        <authorList>
            <person name="Munoz J.F."/>
            <person name="Mcewen J.G."/>
            <person name="Clay O.K."/>
            <person name="Cuomo C.A."/>
        </authorList>
    </citation>
    <scope>NUCLEOTIDE SEQUENCE [LARGE SCALE GENOMIC DNA]</scope>
    <source>
        <strain evidence="8 9">UAMH7299</strain>
    </source>
</reference>
<evidence type="ECO:0000256" key="1">
    <source>
        <dbReference type="ARBA" id="ARBA00004141"/>
    </source>
</evidence>
<feature type="transmembrane region" description="Helical" evidence="7">
    <location>
        <begin position="235"/>
        <end position="256"/>
    </location>
</feature>
<evidence type="ECO:0000256" key="4">
    <source>
        <dbReference type="ARBA" id="ARBA00022989"/>
    </source>
</evidence>
<evidence type="ECO:0000256" key="5">
    <source>
        <dbReference type="ARBA" id="ARBA00023136"/>
    </source>
</evidence>
<dbReference type="SUPFAM" id="SSF103473">
    <property type="entry name" value="MFS general substrate transporter"/>
    <property type="match status" value="1"/>
</dbReference>
<accession>A0A2B7Z1L4</accession>
<feature type="transmembrane region" description="Helical" evidence="7">
    <location>
        <begin position="318"/>
        <end position="337"/>
    </location>
</feature>
<feature type="region of interest" description="Disordered" evidence="6">
    <location>
        <begin position="1"/>
        <end position="28"/>
    </location>
</feature>
<organism evidence="8 9">
    <name type="scientific">Polytolypa hystricis (strain UAMH7299)</name>
    <dbReference type="NCBI Taxonomy" id="1447883"/>
    <lineage>
        <taxon>Eukaryota</taxon>
        <taxon>Fungi</taxon>
        <taxon>Dikarya</taxon>
        <taxon>Ascomycota</taxon>
        <taxon>Pezizomycotina</taxon>
        <taxon>Eurotiomycetes</taxon>
        <taxon>Eurotiomycetidae</taxon>
        <taxon>Onygenales</taxon>
        <taxon>Onygenales incertae sedis</taxon>
        <taxon>Polytolypa</taxon>
    </lineage>
</organism>
<proteinExistence type="inferred from homology"/>
<feature type="transmembrane region" description="Helical" evidence="7">
    <location>
        <begin position="151"/>
        <end position="177"/>
    </location>
</feature>
<feature type="transmembrane region" description="Helical" evidence="7">
    <location>
        <begin position="122"/>
        <end position="145"/>
    </location>
</feature>
<feature type="transmembrane region" description="Helical" evidence="7">
    <location>
        <begin position="211"/>
        <end position="229"/>
    </location>
</feature>